<evidence type="ECO:0000256" key="1">
    <source>
        <dbReference type="SAM" id="Phobius"/>
    </source>
</evidence>
<reference evidence="2" key="1">
    <citation type="journal article" date="2015" name="Nature">
        <title>Complex archaea that bridge the gap between prokaryotes and eukaryotes.</title>
        <authorList>
            <person name="Spang A."/>
            <person name="Saw J.H."/>
            <person name="Jorgensen S.L."/>
            <person name="Zaremba-Niedzwiedzka K."/>
            <person name="Martijn J."/>
            <person name="Lind A.E."/>
            <person name="van Eijk R."/>
            <person name="Schleper C."/>
            <person name="Guy L."/>
            <person name="Ettema T.J."/>
        </authorList>
    </citation>
    <scope>NUCLEOTIDE SEQUENCE</scope>
</reference>
<protein>
    <submittedName>
        <fullName evidence="2">Uncharacterized protein</fullName>
    </submittedName>
</protein>
<organism evidence="2">
    <name type="scientific">marine sediment metagenome</name>
    <dbReference type="NCBI Taxonomy" id="412755"/>
    <lineage>
        <taxon>unclassified sequences</taxon>
        <taxon>metagenomes</taxon>
        <taxon>ecological metagenomes</taxon>
    </lineage>
</organism>
<keyword evidence="1" id="KW-0472">Membrane</keyword>
<dbReference type="AlphaFoldDB" id="A0A0F9PB41"/>
<proteinExistence type="predicted"/>
<sequence>MALKSYRLSLKKGKRKKKRRGIGARDLVTGGVGAIIGVAFVGQTADVLSTL</sequence>
<keyword evidence="1" id="KW-0812">Transmembrane</keyword>
<name>A0A0F9PB41_9ZZZZ</name>
<dbReference type="EMBL" id="LAZR01006653">
    <property type="protein sequence ID" value="KKM90587.1"/>
    <property type="molecule type" value="Genomic_DNA"/>
</dbReference>
<evidence type="ECO:0000313" key="2">
    <source>
        <dbReference type="EMBL" id="KKM90587.1"/>
    </source>
</evidence>
<gene>
    <name evidence="2" type="ORF">LCGC14_1237200</name>
</gene>
<keyword evidence="1" id="KW-1133">Transmembrane helix</keyword>
<feature type="transmembrane region" description="Helical" evidence="1">
    <location>
        <begin position="21"/>
        <end position="41"/>
    </location>
</feature>
<accession>A0A0F9PB41</accession>
<comment type="caution">
    <text evidence="2">The sequence shown here is derived from an EMBL/GenBank/DDBJ whole genome shotgun (WGS) entry which is preliminary data.</text>
</comment>